<dbReference type="RefSeq" id="WP_380084057.1">
    <property type="nucleotide sequence ID" value="NZ_JBHSHM010000017.1"/>
</dbReference>
<protein>
    <submittedName>
        <fullName evidence="5">Fic family protein</fullName>
    </submittedName>
</protein>
<evidence type="ECO:0000313" key="5">
    <source>
        <dbReference type="EMBL" id="MDR6891886.1"/>
    </source>
</evidence>
<dbReference type="Gene3D" id="1.10.10.10">
    <property type="entry name" value="Winged helix-like DNA-binding domain superfamily/Winged helix DNA-binding domain"/>
    <property type="match status" value="1"/>
</dbReference>
<dbReference type="PANTHER" id="PTHR13504:SF35">
    <property type="entry name" value="PROTEIN ADENYLYLTRANSFERASE SOFIC"/>
    <property type="match status" value="1"/>
</dbReference>
<keyword evidence="6" id="KW-1185">Reference proteome</keyword>
<proteinExistence type="predicted"/>
<feature type="binding site" evidence="1">
    <location>
        <begin position="178"/>
        <end position="184"/>
    </location>
    <ligand>
        <name>ATP</name>
        <dbReference type="ChEBI" id="CHEBI:30616"/>
    </ligand>
</feature>
<evidence type="ECO:0000256" key="3">
    <source>
        <dbReference type="PIRSR" id="PIRSR640198-2"/>
    </source>
</evidence>
<dbReference type="InterPro" id="IPR036597">
    <property type="entry name" value="Fido-like_dom_sf"/>
</dbReference>
<gene>
    <name evidence="5" type="ORF">J2S35_000826</name>
</gene>
<dbReference type="PROSITE" id="PS51459">
    <property type="entry name" value="FIDO"/>
    <property type="match status" value="1"/>
</dbReference>
<evidence type="ECO:0000256" key="1">
    <source>
        <dbReference type="PIRSR" id="PIRSR038925-1"/>
    </source>
</evidence>
<dbReference type="PANTHER" id="PTHR13504">
    <property type="entry name" value="FIDO DOMAIN-CONTAINING PROTEIN DDB_G0283145"/>
    <property type="match status" value="1"/>
</dbReference>
<feature type="binding site" evidence="1">
    <location>
        <position position="173"/>
    </location>
    <ligand>
        <name>ATP</name>
        <dbReference type="ChEBI" id="CHEBI:30616"/>
    </ligand>
</feature>
<keyword evidence="1" id="KW-0547">Nucleotide-binding</keyword>
<dbReference type="GO" id="GO:0005524">
    <property type="term" value="F:ATP binding"/>
    <property type="evidence" value="ECO:0007669"/>
    <property type="project" value="UniProtKB-KW"/>
</dbReference>
<feature type="active site" evidence="2">
    <location>
        <position position="173"/>
    </location>
</feature>
<dbReference type="InterPro" id="IPR048770">
    <property type="entry name" value="SoFic-like_C"/>
</dbReference>
<accession>A0AAE3YHJ3</accession>
<sequence length="345" mass="37999">MLKALVEARAALAGLNEALVSIPDPGVFVHAMSLLEARASSEIENIVTTADELFRAASTPLDASPETREALRYRSALFSGLRHMSERQGIISGPLAARICSEVRGIETRFRTDMGTFIGNPVTMERIYTPPSGERVIAEKLASWTAFVNAGRDDGLDPLVRMAAAHYQFEAIHPFPDGNGRTGRILNVLMLVSSGLLSQPVLYISQYIIGRKNEYYRLLNRVTSEGAWEDWVVFMLTAVRETSLGTLGKVKEIQSLQKLTQATAKARLGTTVPAAFVETIFRQPYSRTKNVMDACEVSRPTALRYLQAMADEGILVAENVGREKLYMNVGLMRVLRGISTSSGQR</sequence>
<feature type="binding site" evidence="1">
    <location>
        <position position="44"/>
    </location>
    <ligand>
        <name>ATP</name>
        <dbReference type="ChEBI" id="CHEBI:30616"/>
    </ligand>
</feature>
<dbReference type="Gene3D" id="1.10.3290.10">
    <property type="entry name" value="Fido-like domain"/>
    <property type="match status" value="1"/>
</dbReference>
<feature type="binding site" evidence="1">
    <location>
        <position position="215"/>
    </location>
    <ligand>
        <name>ATP</name>
        <dbReference type="ChEBI" id="CHEBI:30616"/>
    </ligand>
</feature>
<keyword evidence="1" id="KW-0067">ATP-binding</keyword>
<dbReference type="InterPro" id="IPR026287">
    <property type="entry name" value="SoFic-like"/>
</dbReference>
<reference evidence="5" key="1">
    <citation type="submission" date="2023-07" db="EMBL/GenBank/DDBJ databases">
        <title>Sequencing the genomes of 1000 actinobacteria strains.</title>
        <authorList>
            <person name="Klenk H.-P."/>
        </authorList>
    </citation>
    <scope>NUCLEOTIDE SEQUENCE</scope>
    <source>
        <strain evidence="5">DSM 13988</strain>
    </source>
</reference>
<dbReference type="Pfam" id="PF21248">
    <property type="entry name" value="SoFic-like_C"/>
    <property type="match status" value="1"/>
</dbReference>
<dbReference type="Pfam" id="PF02661">
    <property type="entry name" value="Fic"/>
    <property type="match status" value="1"/>
</dbReference>
<dbReference type="InterPro" id="IPR003812">
    <property type="entry name" value="Fido"/>
</dbReference>
<name>A0AAE3YHJ3_9MICC</name>
<dbReference type="Proteomes" id="UP001247307">
    <property type="component" value="Unassembled WGS sequence"/>
</dbReference>
<dbReference type="InterPro" id="IPR036388">
    <property type="entry name" value="WH-like_DNA-bd_sf"/>
</dbReference>
<dbReference type="EMBL" id="JAVDUI010000001">
    <property type="protein sequence ID" value="MDR6891886.1"/>
    <property type="molecule type" value="Genomic_DNA"/>
</dbReference>
<dbReference type="InterPro" id="IPR040198">
    <property type="entry name" value="Fido_containing"/>
</dbReference>
<dbReference type="Pfam" id="PF13784">
    <property type="entry name" value="Fic_N"/>
    <property type="match status" value="1"/>
</dbReference>
<feature type="domain" description="Fido" evidence="4">
    <location>
        <begin position="98"/>
        <end position="237"/>
    </location>
</feature>
<evidence type="ECO:0000313" key="6">
    <source>
        <dbReference type="Proteomes" id="UP001247307"/>
    </source>
</evidence>
<evidence type="ECO:0000259" key="4">
    <source>
        <dbReference type="PROSITE" id="PS51459"/>
    </source>
</evidence>
<dbReference type="InterPro" id="IPR025758">
    <property type="entry name" value="Fic/DOC_N"/>
</dbReference>
<comment type="caution">
    <text evidence="5">The sequence shown here is derived from an EMBL/GenBank/DDBJ whole genome shotgun (WGS) entry which is preliminary data.</text>
</comment>
<evidence type="ECO:0000256" key="2">
    <source>
        <dbReference type="PIRSR" id="PIRSR640198-1"/>
    </source>
</evidence>
<organism evidence="5 6">
    <name type="scientific">Falsarthrobacter nasiphocae</name>
    <dbReference type="NCBI Taxonomy" id="189863"/>
    <lineage>
        <taxon>Bacteria</taxon>
        <taxon>Bacillati</taxon>
        <taxon>Actinomycetota</taxon>
        <taxon>Actinomycetes</taxon>
        <taxon>Micrococcales</taxon>
        <taxon>Micrococcaceae</taxon>
        <taxon>Falsarthrobacter</taxon>
    </lineage>
</organism>
<dbReference type="PIRSF" id="PIRSF038925">
    <property type="entry name" value="AMP-prot_trans"/>
    <property type="match status" value="1"/>
</dbReference>
<dbReference type="SUPFAM" id="SSF140931">
    <property type="entry name" value="Fic-like"/>
    <property type="match status" value="1"/>
</dbReference>
<dbReference type="AlphaFoldDB" id="A0AAE3YHJ3"/>
<feature type="binding site" evidence="3">
    <location>
        <begin position="177"/>
        <end position="184"/>
    </location>
    <ligand>
        <name>ATP</name>
        <dbReference type="ChEBI" id="CHEBI:30616"/>
    </ligand>
</feature>
<feature type="binding site" evidence="3">
    <location>
        <begin position="215"/>
        <end position="216"/>
    </location>
    <ligand>
        <name>ATP</name>
        <dbReference type="ChEBI" id="CHEBI:30616"/>
    </ligand>
</feature>